<evidence type="ECO:0000259" key="2">
    <source>
        <dbReference type="PROSITE" id="PS50110"/>
    </source>
</evidence>
<dbReference type="PANTHER" id="PTHR44520">
    <property type="entry name" value="RESPONSE REGULATOR RCP1-RELATED"/>
    <property type="match status" value="1"/>
</dbReference>
<evidence type="ECO:0000313" key="3">
    <source>
        <dbReference type="EMBL" id="RXK81188.1"/>
    </source>
</evidence>
<organism evidence="3 4">
    <name type="scientific">Filimonas effusa</name>
    <dbReference type="NCBI Taxonomy" id="2508721"/>
    <lineage>
        <taxon>Bacteria</taxon>
        <taxon>Pseudomonadati</taxon>
        <taxon>Bacteroidota</taxon>
        <taxon>Chitinophagia</taxon>
        <taxon>Chitinophagales</taxon>
        <taxon>Chitinophagaceae</taxon>
        <taxon>Filimonas</taxon>
    </lineage>
</organism>
<protein>
    <submittedName>
        <fullName evidence="3">Response regulator</fullName>
    </submittedName>
</protein>
<dbReference type="InterPro" id="IPR001789">
    <property type="entry name" value="Sig_transdc_resp-reg_receiver"/>
</dbReference>
<name>A0A4V1M9H7_9BACT</name>
<feature type="domain" description="Response regulatory" evidence="2">
    <location>
        <begin position="7"/>
        <end position="133"/>
    </location>
</feature>
<dbReference type="InterPro" id="IPR011006">
    <property type="entry name" value="CheY-like_superfamily"/>
</dbReference>
<dbReference type="Gene3D" id="3.40.50.2300">
    <property type="match status" value="1"/>
</dbReference>
<dbReference type="EMBL" id="SDHZ01000004">
    <property type="protein sequence ID" value="RXK81188.1"/>
    <property type="molecule type" value="Genomic_DNA"/>
</dbReference>
<proteinExistence type="predicted"/>
<keyword evidence="4" id="KW-1185">Reference proteome</keyword>
<comment type="caution">
    <text evidence="3">The sequence shown here is derived from an EMBL/GenBank/DDBJ whole genome shotgun (WGS) entry which is preliminary data.</text>
</comment>
<gene>
    <name evidence="3" type="ORF">ESB13_19815</name>
</gene>
<evidence type="ECO:0000256" key="1">
    <source>
        <dbReference type="PROSITE-ProRule" id="PRU00169"/>
    </source>
</evidence>
<reference evidence="3 4" key="1">
    <citation type="submission" date="2019-01" db="EMBL/GenBank/DDBJ databases">
        <title>Filimonas sp. strain TTM-71.</title>
        <authorList>
            <person name="Chen W.-M."/>
        </authorList>
    </citation>
    <scope>NUCLEOTIDE SEQUENCE [LARGE SCALE GENOMIC DNA]</scope>
    <source>
        <strain evidence="3 4">TTM-71</strain>
    </source>
</reference>
<dbReference type="PROSITE" id="PS50110">
    <property type="entry name" value="RESPONSE_REGULATORY"/>
    <property type="match status" value="1"/>
</dbReference>
<sequence>MKQKLGSILLIDDDAATNFINAHLLKKIDCAEDITVKENGQEAIDYLKQACLEGKSTDLIFLDINMPRMNGWEFLEAYTNIEHPEGEQTVIVMLTTSPLLEDQLKANAIKVVAEFRNKPLNKEMLQGVLQRHFPSLACV</sequence>
<dbReference type="OrthoDB" id="1121174at2"/>
<dbReference type="PANTHER" id="PTHR44520:SF2">
    <property type="entry name" value="RESPONSE REGULATOR RCP1"/>
    <property type="match status" value="1"/>
</dbReference>
<dbReference type="SMART" id="SM00448">
    <property type="entry name" value="REC"/>
    <property type="match status" value="1"/>
</dbReference>
<keyword evidence="1" id="KW-0597">Phosphoprotein</keyword>
<evidence type="ECO:0000313" key="4">
    <source>
        <dbReference type="Proteomes" id="UP000290545"/>
    </source>
</evidence>
<dbReference type="SUPFAM" id="SSF52172">
    <property type="entry name" value="CheY-like"/>
    <property type="match status" value="1"/>
</dbReference>
<accession>A0A4V1M9H7</accession>
<dbReference type="AlphaFoldDB" id="A0A4V1M9H7"/>
<feature type="modified residue" description="4-aspartylphosphate" evidence="1">
    <location>
        <position position="63"/>
    </location>
</feature>
<dbReference type="RefSeq" id="WP_129005442.1">
    <property type="nucleotide sequence ID" value="NZ_SDHZ01000004.1"/>
</dbReference>
<dbReference type="GO" id="GO:0000160">
    <property type="term" value="P:phosphorelay signal transduction system"/>
    <property type="evidence" value="ECO:0007669"/>
    <property type="project" value="InterPro"/>
</dbReference>
<dbReference type="InterPro" id="IPR052893">
    <property type="entry name" value="TCS_response_regulator"/>
</dbReference>
<dbReference type="Proteomes" id="UP000290545">
    <property type="component" value="Unassembled WGS sequence"/>
</dbReference>
<dbReference type="Pfam" id="PF00072">
    <property type="entry name" value="Response_reg"/>
    <property type="match status" value="1"/>
</dbReference>